<name>A0A3S3RX52_9BACT</name>
<dbReference type="HAMAP" id="MF_00178">
    <property type="entry name" value="Lumazine_synth"/>
    <property type="match status" value="1"/>
</dbReference>
<evidence type="ECO:0000313" key="13">
    <source>
        <dbReference type="Proteomes" id="UP000288892"/>
    </source>
</evidence>
<feature type="binding site" evidence="9">
    <location>
        <begin position="86"/>
        <end position="87"/>
    </location>
    <ligand>
        <name>(2S)-2-hydroxy-3-oxobutyl phosphate</name>
        <dbReference type="ChEBI" id="CHEBI:58830"/>
    </ligand>
</feature>
<evidence type="ECO:0000256" key="1">
    <source>
        <dbReference type="ARBA" id="ARBA00004917"/>
    </source>
</evidence>
<dbReference type="GO" id="GO:0000906">
    <property type="term" value="F:6,7-dimethyl-8-ribityllumazine synthase activity"/>
    <property type="evidence" value="ECO:0007669"/>
    <property type="project" value="UniProtKB-UniRule"/>
</dbReference>
<dbReference type="GO" id="GO:0009349">
    <property type="term" value="C:riboflavin synthase complex"/>
    <property type="evidence" value="ECO:0007669"/>
    <property type="project" value="UniProtKB-UniRule"/>
</dbReference>
<dbReference type="CDD" id="cd09209">
    <property type="entry name" value="Lumazine_synthase-I"/>
    <property type="match status" value="1"/>
</dbReference>
<dbReference type="InterPro" id="IPR034964">
    <property type="entry name" value="LS"/>
</dbReference>
<dbReference type="EMBL" id="MTKS01000224">
    <property type="protein sequence ID" value="RWX51037.1"/>
    <property type="molecule type" value="Genomic_DNA"/>
</dbReference>
<evidence type="ECO:0000256" key="7">
    <source>
        <dbReference type="ARBA" id="ARBA00058151"/>
    </source>
</evidence>
<dbReference type="GO" id="GO:0005829">
    <property type="term" value="C:cytosol"/>
    <property type="evidence" value="ECO:0007669"/>
    <property type="project" value="TreeGrafter"/>
</dbReference>
<dbReference type="Proteomes" id="UP000287615">
    <property type="component" value="Unassembled WGS sequence"/>
</dbReference>
<proteinExistence type="inferred from homology"/>
<evidence type="ECO:0000313" key="10">
    <source>
        <dbReference type="EMBL" id="RWX50604.1"/>
    </source>
</evidence>
<feature type="binding site" evidence="9">
    <location>
        <begin position="81"/>
        <end position="83"/>
    </location>
    <ligand>
        <name>5-amino-6-(D-ribitylamino)uracil</name>
        <dbReference type="ChEBI" id="CHEBI:15934"/>
    </ligand>
</feature>
<keyword evidence="13" id="KW-1185">Reference proteome</keyword>
<sequence>MANYIEGNLQGNGCKIGIIVARFNSFISEKLLEGAMDTLIRSGVKDEDVDVARVPGAFEIPLATQKMAKSGKYDAIICIGVVIRGATPHFDFVANEVAKGSAQVMLDSGIPVLFGVLTTETIEQAIERAGTKAGNKGADVAVAALEMISLMKQL</sequence>
<dbReference type="Pfam" id="PF00885">
    <property type="entry name" value="DMRL_synthase"/>
    <property type="match status" value="1"/>
</dbReference>
<organism evidence="10 12">
    <name type="scientific">Candidatus Electrothrix marina</name>
    <dbReference type="NCBI Taxonomy" id="1859130"/>
    <lineage>
        <taxon>Bacteria</taxon>
        <taxon>Pseudomonadati</taxon>
        <taxon>Thermodesulfobacteriota</taxon>
        <taxon>Desulfobulbia</taxon>
        <taxon>Desulfobulbales</taxon>
        <taxon>Desulfobulbaceae</taxon>
        <taxon>Candidatus Electrothrix</taxon>
    </lineage>
</organism>
<comment type="caution">
    <text evidence="10">The sequence shown here is derived from an EMBL/GenBank/DDBJ whole genome shotgun (WGS) entry which is preliminary data.</text>
</comment>
<evidence type="ECO:0000256" key="4">
    <source>
        <dbReference type="ARBA" id="ARBA00022619"/>
    </source>
</evidence>
<protein>
    <recommendedName>
        <fullName evidence="8 9">6,7-dimethyl-8-ribityllumazine synthase</fullName>
        <shortName evidence="9">DMRL synthase</shortName>
        <shortName evidence="9">LS</shortName>
        <shortName evidence="9">Lumazine synthase</shortName>
        <ecNumber evidence="3 9">2.5.1.78</ecNumber>
    </recommendedName>
</protein>
<dbReference type="PANTHER" id="PTHR21058">
    <property type="entry name" value="6,7-DIMETHYL-8-RIBITYLLUMAZINE SYNTHASE DMRL SYNTHASE LUMAZINE SYNTHASE"/>
    <property type="match status" value="1"/>
</dbReference>
<keyword evidence="4 9" id="KW-0686">Riboflavin biosynthesis</keyword>
<feature type="binding site" evidence="9">
    <location>
        <begin position="57"/>
        <end position="59"/>
    </location>
    <ligand>
        <name>5-amino-6-(D-ribitylamino)uracil</name>
        <dbReference type="ChEBI" id="CHEBI:15934"/>
    </ligand>
</feature>
<comment type="similarity">
    <text evidence="2 9">Belongs to the DMRL synthase family.</text>
</comment>
<evidence type="ECO:0000256" key="8">
    <source>
        <dbReference type="ARBA" id="ARBA00072606"/>
    </source>
</evidence>
<feature type="active site" description="Proton donor" evidence="9">
    <location>
        <position position="89"/>
    </location>
</feature>
<evidence type="ECO:0000256" key="9">
    <source>
        <dbReference type="HAMAP-Rule" id="MF_00178"/>
    </source>
</evidence>
<dbReference type="EMBL" id="MTKR01000050">
    <property type="protein sequence ID" value="RWX50604.1"/>
    <property type="molecule type" value="Genomic_DNA"/>
</dbReference>
<comment type="function">
    <text evidence="7 9">Catalyzes the formation of 6,7-dimethyl-8-ribityllumazine by condensation of 5-amino-6-(D-ribitylamino)uracil with 3,4-dihydroxy-2-butanone 4-phosphate. This is the penultimate step in the biosynthesis of riboflavin.</text>
</comment>
<dbReference type="EC" id="2.5.1.78" evidence="3 9"/>
<evidence type="ECO:0000256" key="5">
    <source>
        <dbReference type="ARBA" id="ARBA00022679"/>
    </source>
</evidence>
<dbReference type="InterPro" id="IPR036467">
    <property type="entry name" value="LS/RS_sf"/>
</dbReference>
<dbReference type="GO" id="GO:0009231">
    <property type="term" value="P:riboflavin biosynthetic process"/>
    <property type="evidence" value="ECO:0007669"/>
    <property type="project" value="UniProtKB-UniRule"/>
</dbReference>
<gene>
    <name evidence="9" type="primary">ribH</name>
    <name evidence="10" type="ORF">VU00_10503</name>
    <name evidence="11" type="ORF">VU01_12242</name>
</gene>
<reference evidence="12 13" key="1">
    <citation type="submission" date="2017-01" db="EMBL/GenBank/DDBJ databases">
        <title>The cable genome- insights into the physiology and evolution of filamentous bacteria capable of sulfide oxidation via long distance electron transfer.</title>
        <authorList>
            <person name="Schreiber L."/>
            <person name="Bjerg J.T."/>
            <person name="Boggild A."/>
            <person name="Van De Vossenberg J."/>
            <person name="Meysman F."/>
            <person name="Nielsen L.P."/>
            <person name="Schramm A."/>
            <person name="Kjeldsen K.U."/>
        </authorList>
    </citation>
    <scope>NUCLEOTIDE SEQUENCE [LARGE SCALE GENOMIC DNA]</scope>
    <source>
        <strain evidence="10">A3</strain>
        <strain evidence="11">A5</strain>
    </source>
</reference>
<feature type="binding site" evidence="9">
    <location>
        <position position="128"/>
    </location>
    <ligand>
        <name>(2S)-2-hydroxy-3-oxobutyl phosphate</name>
        <dbReference type="ChEBI" id="CHEBI:58830"/>
    </ligand>
</feature>
<dbReference type="NCBIfam" id="NF000812">
    <property type="entry name" value="PRK00061.1-4"/>
    <property type="match status" value="1"/>
</dbReference>
<accession>A0A3S3RX52</accession>
<feature type="binding site" evidence="9">
    <location>
        <position position="114"/>
    </location>
    <ligand>
        <name>5-amino-6-(D-ribitylamino)uracil</name>
        <dbReference type="ChEBI" id="CHEBI:15934"/>
    </ligand>
</feature>
<comment type="catalytic activity">
    <reaction evidence="6 9">
        <text>(2S)-2-hydroxy-3-oxobutyl phosphate + 5-amino-6-(D-ribitylamino)uracil = 6,7-dimethyl-8-(1-D-ribityl)lumazine + phosphate + 2 H2O + H(+)</text>
        <dbReference type="Rhea" id="RHEA:26152"/>
        <dbReference type="ChEBI" id="CHEBI:15377"/>
        <dbReference type="ChEBI" id="CHEBI:15378"/>
        <dbReference type="ChEBI" id="CHEBI:15934"/>
        <dbReference type="ChEBI" id="CHEBI:43474"/>
        <dbReference type="ChEBI" id="CHEBI:58201"/>
        <dbReference type="ChEBI" id="CHEBI:58830"/>
        <dbReference type="EC" id="2.5.1.78"/>
    </reaction>
</comment>
<feature type="binding site" evidence="9">
    <location>
        <position position="23"/>
    </location>
    <ligand>
        <name>5-amino-6-(D-ribitylamino)uracil</name>
        <dbReference type="ChEBI" id="CHEBI:15934"/>
    </ligand>
</feature>
<evidence type="ECO:0000256" key="2">
    <source>
        <dbReference type="ARBA" id="ARBA00007424"/>
    </source>
</evidence>
<dbReference type="NCBIfam" id="TIGR00114">
    <property type="entry name" value="lumazine-synth"/>
    <property type="match status" value="1"/>
</dbReference>
<dbReference type="PANTHER" id="PTHR21058:SF0">
    <property type="entry name" value="6,7-DIMETHYL-8-RIBITYLLUMAZINE SYNTHASE"/>
    <property type="match status" value="1"/>
</dbReference>
<keyword evidence="5 9" id="KW-0808">Transferase</keyword>
<comment type="pathway">
    <text evidence="1 9">Cofactor biosynthesis; riboflavin biosynthesis; riboflavin from 2-hydroxy-3-oxobutyl phosphate and 5-amino-6-(D-ribitylamino)uracil: step 1/2.</text>
</comment>
<dbReference type="UniPathway" id="UPA00275">
    <property type="reaction ID" value="UER00404"/>
</dbReference>
<dbReference type="FunFam" id="3.40.50.960:FF:000001">
    <property type="entry name" value="6,7-dimethyl-8-ribityllumazine synthase"/>
    <property type="match status" value="1"/>
</dbReference>
<dbReference type="InterPro" id="IPR002180">
    <property type="entry name" value="LS/RS"/>
</dbReference>
<evidence type="ECO:0000313" key="12">
    <source>
        <dbReference type="Proteomes" id="UP000287615"/>
    </source>
</evidence>
<evidence type="ECO:0000313" key="11">
    <source>
        <dbReference type="EMBL" id="RWX51037.1"/>
    </source>
</evidence>
<dbReference type="SUPFAM" id="SSF52121">
    <property type="entry name" value="Lumazine synthase"/>
    <property type="match status" value="1"/>
</dbReference>
<evidence type="ECO:0000256" key="6">
    <source>
        <dbReference type="ARBA" id="ARBA00048785"/>
    </source>
</evidence>
<dbReference type="Gene3D" id="3.40.50.960">
    <property type="entry name" value="Lumazine/riboflavin synthase"/>
    <property type="match status" value="1"/>
</dbReference>
<evidence type="ECO:0000256" key="3">
    <source>
        <dbReference type="ARBA" id="ARBA00012664"/>
    </source>
</evidence>
<dbReference type="AlphaFoldDB" id="A0A3S3RX52"/>
<dbReference type="Proteomes" id="UP000288892">
    <property type="component" value="Unassembled WGS sequence"/>
</dbReference>